<keyword evidence="8" id="KW-1185">Reference proteome</keyword>
<sequence>MVRVSFAAASLASLTRLAQAAQPFLGSGPLPVSQLRQQAEQPDDFSVAAVAASYPTYNFSVPVDHFHNDSKYEPHSDDFYNMRYWFDARYYKPGGPVIVLAAGETSGVGRLPYIQKGVVAQIANATNGIGVVLEHRYYGGSWPVSNLSTESMRFLTTDQALADTAYFAQNIVFPGLEEYDLTSNSTAYFAYGGSYAGAFVAFLRKLYPEVYYGSISSSGVTEAIWDYWQYFEAARIYGPKAGVEATQKLTNIVDNILIGKNGTEYPKKLKTLFGLGNVTKAADFASAIANGIYSLQSLNWDPTQSSDEFFVYNAIVGNDSVVYNSTETYRATVEELIEVGGWGNETDSLSNHFLNYVGYVRRSISASCSGADQDECYGTDDPEFYAQDDISQTWRSWPYQYCTEWGYLQTGSGAPADILPLISRTIDIPYSAAICVEAFNITTPADVEIINKYGGFNFSYPRVAIVDGEWDPWRAATPHAIGLPDRPDTIEEPFWLIPQAVHHWDENGLFPNETTAELPPESIKEIQAYEVEFVTEWFKEWQAEKSLLGIVKDRAQELTYGLYKQYNY</sequence>
<dbReference type="AlphaFoldDB" id="W3X145"/>
<evidence type="ECO:0000313" key="8">
    <source>
        <dbReference type="Proteomes" id="UP000030651"/>
    </source>
</evidence>
<evidence type="ECO:0000256" key="1">
    <source>
        <dbReference type="ARBA" id="ARBA00011079"/>
    </source>
</evidence>
<dbReference type="OrthoDB" id="1735038at2759"/>
<keyword evidence="2" id="KW-0645">Protease</keyword>
<feature type="signal peptide" evidence="6">
    <location>
        <begin position="1"/>
        <end position="20"/>
    </location>
</feature>
<organism evidence="7 8">
    <name type="scientific">Pestalotiopsis fici (strain W106-1 / CGMCC3.15140)</name>
    <dbReference type="NCBI Taxonomy" id="1229662"/>
    <lineage>
        <taxon>Eukaryota</taxon>
        <taxon>Fungi</taxon>
        <taxon>Dikarya</taxon>
        <taxon>Ascomycota</taxon>
        <taxon>Pezizomycotina</taxon>
        <taxon>Sordariomycetes</taxon>
        <taxon>Xylariomycetidae</taxon>
        <taxon>Amphisphaeriales</taxon>
        <taxon>Sporocadaceae</taxon>
        <taxon>Pestalotiopsis</taxon>
    </lineage>
</organism>
<evidence type="ECO:0000313" key="7">
    <source>
        <dbReference type="EMBL" id="ETS79848.1"/>
    </source>
</evidence>
<dbReference type="Pfam" id="PF05577">
    <property type="entry name" value="Peptidase_S28"/>
    <property type="match status" value="1"/>
</dbReference>
<dbReference type="eggNOG" id="KOG2182">
    <property type="taxonomic scope" value="Eukaryota"/>
</dbReference>
<evidence type="ECO:0000256" key="5">
    <source>
        <dbReference type="ARBA" id="ARBA00023180"/>
    </source>
</evidence>
<keyword evidence="3 6" id="KW-0732">Signal</keyword>
<keyword evidence="5" id="KW-0325">Glycoprotein</keyword>
<dbReference type="PANTHER" id="PTHR11010:SF117">
    <property type="entry name" value="SERINE PROTEASE 16"/>
    <property type="match status" value="1"/>
</dbReference>
<evidence type="ECO:0008006" key="9">
    <source>
        <dbReference type="Google" id="ProtNLM"/>
    </source>
</evidence>
<reference evidence="8" key="1">
    <citation type="journal article" date="2015" name="BMC Genomics">
        <title>Genomic and transcriptomic analysis of the endophytic fungus Pestalotiopsis fici reveals its lifestyle and high potential for synthesis of natural products.</title>
        <authorList>
            <person name="Wang X."/>
            <person name="Zhang X."/>
            <person name="Liu L."/>
            <person name="Xiang M."/>
            <person name="Wang W."/>
            <person name="Sun X."/>
            <person name="Che Y."/>
            <person name="Guo L."/>
            <person name="Liu G."/>
            <person name="Guo L."/>
            <person name="Wang C."/>
            <person name="Yin W.B."/>
            <person name="Stadler M."/>
            <person name="Zhang X."/>
            <person name="Liu X."/>
        </authorList>
    </citation>
    <scope>NUCLEOTIDE SEQUENCE [LARGE SCALE GENOMIC DNA]</scope>
    <source>
        <strain evidence="8">W106-1 / CGMCC3.15140</strain>
    </source>
</reference>
<proteinExistence type="inferred from homology"/>
<dbReference type="GO" id="GO:0008239">
    <property type="term" value="F:dipeptidyl-peptidase activity"/>
    <property type="evidence" value="ECO:0007669"/>
    <property type="project" value="TreeGrafter"/>
</dbReference>
<dbReference type="GeneID" id="19272390"/>
<dbReference type="GO" id="GO:0006508">
    <property type="term" value="P:proteolysis"/>
    <property type="evidence" value="ECO:0007669"/>
    <property type="project" value="UniProtKB-KW"/>
</dbReference>
<dbReference type="HOGENOM" id="CLU_023630_0_0_1"/>
<dbReference type="FunFam" id="3.40.50.1820:FF:000251">
    <property type="entry name" value="Extracelular serine carboxypeptidase, putative"/>
    <property type="match status" value="1"/>
</dbReference>
<dbReference type="PANTHER" id="PTHR11010">
    <property type="entry name" value="PROTEASE S28 PRO-X CARBOXYPEPTIDASE-RELATED"/>
    <property type="match status" value="1"/>
</dbReference>
<dbReference type="EMBL" id="KI912113">
    <property type="protein sequence ID" value="ETS79848.1"/>
    <property type="molecule type" value="Genomic_DNA"/>
</dbReference>
<dbReference type="GO" id="GO:0070008">
    <property type="term" value="F:serine-type exopeptidase activity"/>
    <property type="evidence" value="ECO:0007669"/>
    <property type="project" value="InterPro"/>
</dbReference>
<gene>
    <name evidence="7" type="ORF">PFICI_07377</name>
</gene>
<evidence type="ECO:0000256" key="6">
    <source>
        <dbReference type="SAM" id="SignalP"/>
    </source>
</evidence>
<accession>W3X145</accession>
<dbReference type="InParanoid" id="W3X145"/>
<name>W3X145_PESFW</name>
<evidence type="ECO:0000256" key="4">
    <source>
        <dbReference type="ARBA" id="ARBA00022801"/>
    </source>
</evidence>
<dbReference type="InterPro" id="IPR029058">
    <property type="entry name" value="AB_hydrolase_fold"/>
</dbReference>
<protein>
    <recommendedName>
        <fullName evidence="9">Extracellular serine carboxypeptidase</fullName>
    </recommendedName>
</protein>
<dbReference type="Gene3D" id="3.40.50.1820">
    <property type="entry name" value="alpha/beta hydrolase"/>
    <property type="match status" value="2"/>
</dbReference>
<dbReference type="OMA" id="HYAEHFG"/>
<feature type="chain" id="PRO_5004834488" description="Extracellular serine carboxypeptidase" evidence="6">
    <location>
        <begin position="21"/>
        <end position="568"/>
    </location>
</feature>
<keyword evidence="4" id="KW-0378">Hydrolase</keyword>
<evidence type="ECO:0000256" key="3">
    <source>
        <dbReference type="ARBA" id="ARBA00022729"/>
    </source>
</evidence>
<dbReference type="KEGG" id="pfy:PFICI_07377"/>
<evidence type="ECO:0000256" key="2">
    <source>
        <dbReference type="ARBA" id="ARBA00022670"/>
    </source>
</evidence>
<dbReference type="InterPro" id="IPR008758">
    <property type="entry name" value="Peptidase_S28"/>
</dbReference>
<dbReference type="SUPFAM" id="SSF53474">
    <property type="entry name" value="alpha/beta-Hydrolases"/>
    <property type="match status" value="1"/>
</dbReference>
<dbReference type="RefSeq" id="XP_007834149.1">
    <property type="nucleotide sequence ID" value="XM_007835958.1"/>
</dbReference>
<comment type="similarity">
    <text evidence="1">Belongs to the peptidase S28 family.</text>
</comment>
<dbReference type="Proteomes" id="UP000030651">
    <property type="component" value="Unassembled WGS sequence"/>
</dbReference>